<protein>
    <recommendedName>
        <fullName evidence="1">AB hydrolase-1 domain-containing protein</fullName>
    </recommendedName>
</protein>
<reference evidence="2" key="1">
    <citation type="submission" date="2021-01" db="EMBL/GenBank/DDBJ databases">
        <title>Phytophthora aleatoria, a newly-described species from Pinus radiata is distinct from Phytophthora cactorum isolates based on comparative genomics.</title>
        <authorList>
            <person name="Mcdougal R."/>
            <person name="Panda P."/>
            <person name="Williams N."/>
            <person name="Studholme D.J."/>
        </authorList>
    </citation>
    <scope>NUCLEOTIDE SEQUENCE</scope>
    <source>
        <strain evidence="2">NZFS 3830</strain>
    </source>
</reference>
<dbReference type="PANTHER" id="PTHR43433">
    <property type="entry name" value="HYDROLASE, ALPHA/BETA FOLD FAMILY PROTEIN"/>
    <property type="match status" value="1"/>
</dbReference>
<dbReference type="EMBL" id="JAENGZ010000595">
    <property type="protein sequence ID" value="KAG6956655.1"/>
    <property type="molecule type" value="Genomic_DNA"/>
</dbReference>
<proteinExistence type="predicted"/>
<evidence type="ECO:0000313" key="2">
    <source>
        <dbReference type="EMBL" id="KAG6956655.1"/>
    </source>
</evidence>
<dbReference type="Proteomes" id="UP000688947">
    <property type="component" value="Unassembled WGS sequence"/>
</dbReference>
<gene>
    <name evidence="2" type="ORF">JG687_00010471</name>
</gene>
<dbReference type="InterPro" id="IPR050471">
    <property type="entry name" value="AB_hydrolase"/>
</dbReference>
<feature type="domain" description="AB hydrolase-1" evidence="1">
    <location>
        <begin position="66"/>
        <end position="171"/>
    </location>
</feature>
<name>A0A8T1UC84_9STRA</name>
<dbReference type="PANTHER" id="PTHR43433:SF5">
    <property type="entry name" value="AB HYDROLASE-1 DOMAIN-CONTAINING PROTEIN"/>
    <property type="match status" value="1"/>
</dbReference>
<evidence type="ECO:0000313" key="3">
    <source>
        <dbReference type="Proteomes" id="UP000688947"/>
    </source>
</evidence>
<organism evidence="2 3">
    <name type="scientific">Phytophthora cactorum</name>
    <dbReference type="NCBI Taxonomy" id="29920"/>
    <lineage>
        <taxon>Eukaryota</taxon>
        <taxon>Sar</taxon>
        <taxon>Stramenopiles</taxon>
        <taxon>Oomycota</taxon>
        <taxon>Peronosporomycetes</taxon>
        <taxon>Peronosporales</taxon>
        <taxon>Peronosporaceae</taxon>
        <taxon>Phytophthora</taxon>
    </lineage>
</organism>
<dbReference type="Pfam" id="PF00561">
    <property type="entry name" value="Abhydrolase_1"/>
    <property type="match status" value="2"/>
</dbReference>
<feature type="domain" description="AB hydrolase-1" evidence="1">
    <location>
        <begin position="397"/>
        <end position="645"/>
    </location>
</feature>
<evidence type="ECO:0000259" key="1">
    <source>
        <dbReference type="Pfam" id="PF00561"/>
    </source>
</evidence>
<accession>A0A8T1UC84</accession>
<dbReference type="InterPro" id="IPR000073">
    <property type="entry name" value="AB_hydrolase_1"/>
</dbReference>
<dbReference type="VEuPathDB" id="FungiDB:PC110_g6115"/>
<dbReference type="AlphaFoldDB" id="A0A8T1UC84"/>
<dbReference type="OrthoDB" id="19657at2759"/>
<sequence>MKIEEIPTFAGLGIHSERHIAALRSAPKHFPKDRIQRATLPSGLTIEYAIESSDEPETEDLPEERLVMINGFMMTKEGWAPVIDILVDKWDAKTQGKKLKILSFDNRGAGGSDAPFTRYTTSQMAQDTLSLLNYVGWDSAHFVGGSMGGMIAIELAATVPERVLSLALLLTTRGAYLPHPRMWKPFLGSVLGGSMQCVMELLYPSTILNKPIDGRDGLTVQDVLKKYHATPQSDNALPPLYALIAQGVACLTHWVSDDRLELVAKSDFPILIIGGKQDILIPPENSVTLIERLKGEHVHTLFFETGGHGAFFQFVEEIADGLQQTIQRSNTFPMPFEPEVVSSPGIHTQRQVEALYAASKYFGEGVAKEAFISTGITASYAVLELPPMNASVGVEQVVLVAGFMQPKDTWAHFIDSLLSKWNQKQRGVGLSILVLDNRGFGGTDAPFGMYSTRTMAEDILALMDHIGWRSAHIVGGSMGGMVAQELALLDLRRVRSLTLVSTSRDRYKASGRSLGLMVRKTFSFSSVPAKANSMVDTLFPQEYVATTRIAETGESVRSAIARMYELQLKKWPEPSLSGVMGQTAAVQTHFVSDERLHDMNDAGFPILIVSAMLDDVIPAAESIVLKEHLSGEHVHTLFFDTGGHGAICQYADEIADEVIETMRRASPPL</sequence>
<comment type="caution">
    <text evidence="2">The sequence shown here is derived from an EMBL/GenBank/DDBJ whole genome shotgun (WGS) entry which is preliminary data.</text>
</comment>
<dbReference type="VEuPathDB" id="FungiDB:PC110_g6114"/>